<dbReference type="PANTHER" id="PTHR31414">
    <property type="entry name" value="TRANSMEMBRANE PROTEIN DDB_G0292058"/>
    <property type="match status" value="1"/>
</dbReference>
<dbReference type="EMBL" id="OY731400">
    <property type="protein sequence ID" value="CAJ1944714.1"/>
    <property type="molecule type" value="Genomic_DNA"/>
</dbReference>
<sequence>MRRQAEALKSEQLAFLLSRRSHAHARHNHDINLLTIMLRFTSNSDHSFFFLFFFLSLFLFSTSAPTPSDGVEVFGEELYEEEGVVPWTARRSTAEVASSKNGTLVLAEERTRRKDWFNGFRRYTGGWNISSAYYITVFHFFLHCILIKRYALLPRVFRYVHCGSFIRCGFSLVRDFWRSYTRQLCVLLLLAGCTQLYSGQSKIGGSTSNTLDYVVSQAQSVAENLTIMSTYFDSAKHIVHGVPFSLHIDFGPDIDDIKIKVLVAADYLSNTVKANSKIIHKVIDGVRLALIIVAAVLFFVAFLRLIFSLRGWQCPVYFLVVIGWILVTGTLLLCAAFLFVYNVTGDTCVAMDEWVVNPTTHTAVDEILPCVEKATVCEVSLAEQCTSAGRLTPTIYTKLGDAVNVTRGLFEYGPFFADLVDCSFVRKTFNEISSTYCPPLRRYIIRVCVASVVVSAAVIVSLVSSVVFVREQCLYLHGNGAH</sequence>
<accession>A0AA86SEG8</accession>
<proteinExistence type="predicted"/>
<organism evidence="2 3">
    <name type="scientific">Sphenostylis stenocarpa</name>
    <dbReference type="NCBI Taxonomy" id="92480"/>
    <lineage>
        <taxon>Eukaryota</taxon>
        <taxon>Viridiplantae</taxon>
        <taxon>Streptophyta</taxon>
        <taxon>Embryophyta</taxon>
        <taxon>Tracheophyta</taxon>
        <taxon>Spermatophyta</taxon>
        <taxon>Magnoliopsida</taxon>
        <taxon>eudicotyledons</taxon>
        <taxon>Gunneridae</taxon>
        <taxon>Pentapetalae</taxon>
        <taxon>rosids</taxon>
        <taxon>fabids</taxon>
        <taxon>Fabales</taxon>
        <taxon>Fabaceae</taxon>
        <taxon>Papilionoideae</taxon>
        <taxon>50 kb inversion clade</taxon>
        <taxon>NPAAA clade</taxon>
        <taxon>indigoferoid/millettioid clade</taxon>
        <taxon>Phaseoleae</taxon>
        <taxon>Sphenostylis</taxon>
    </lineage>
</organism>
<gene>
    <name evidence="2" type="ORF">AYBTSS11_LOCUS12058</name>
</gene>
<evidence type="ECO:0008006" key="4">
    <source>
        <dbReference type="Google" id="ProtNLM"/>
    </source>
</evidence>
<keyword evidence="3" id="KW-1185">Reference proteome</keyword>
<dbReference type="Proteomes" id="UP001189624">
    <property type="component" value="Chromosome 3"/>
</dbReference>
<evidence type="ECO:0000313" key="2">
    <source>
        <dbReference type="EMBL" id="CAJ1944714.1"/>
    </source>
</evidence>
<protein>
    <recommendedName>
        <fullName evidence="4">Transmembrane protein</fullName>
    </recommendedName>
</protein>
<feature type="transmembrane region" description="Helical" evidence="1">
    <location>
        <begin position="316"/>
        <end position="341"/>
    </location>
</feature>
<dbReference type="InterPro" id="IPR040283">
    <property type="entry name" value="DDB_G0292058-like"/>
</dbReference>
<name>A0AA86SEG8_9FABA</name>
<keyword evidence="1" id="KW-0812">Transmembrane</keyword>
<keyword evidence="1" id="KW-0472">Membrane</keyword>
<dbReference type="PANTHER" id="PTHR31414:SF15">
    <property type="entry name" value="PLASMA MEMBRANE FUSION PROTEIN"/>
    <property type="match status" value="1"/>
</dbReference>
<feature type="transmembrane region" description="Helical" evidence="1">
    <location>
        <begin position="443"/>
        <end position="469"/>
    </location>
</feature>
<feature type="transmembrane region" description="Helical" evidence="1">
    <location>
        <begin position="288"/>
        <end position="310"/>
    </location>
</feature>
<evidence type="ECO:0000313" key="3">
    <source>
        <dbReference type="Proteomes" id="UP001189624"/>
    </source>
</evidence>
<dbReference type="AlphaFoldDB" id="A0AA86SEG8"/>
<dbReference type="Gramene" id="rna-AYBTSS11_LOCUS12058">
    <property type="protein sequence ID" value="CAJ1944714.1"/>
    <property type="gene ID" value="gene-AYBTSS11_LOCUS12058"/>
</dbReference>
<evidence type="ECO:0000256" key="1">
    <source>
        <dbReference type="SAM" id="Phobius"/>
    </source>
</evidence>
<reference evidence="2" key="1">
    <citation type="submission" date="2023-10" db="EMBL/GenBank/DDBJ databases">
        <authorList>
            <person name="Domelevo Entfellner J.-B."/>
        </authorList>
    </citation>
    <scope>NUCLEOTIDE SEQUENCE</scope>
</reference>
<dbReference type="GO" id="GO:0009506">
    <property type="term" value="C:plasmodesma"/>
    <property type="evidence" value="ECO:0007669"/>
    <property type="project" value="TreeGrafter"/>
</dbReference>
<feature type="transmembrane region" description="Helical" evidence="1">
    <location>
        <begin position="47"/>
        <end position="64"/>
    </location>
</feature>
<feature type="transmembrane region" description="Helical" evidence="1">
    <location>
        <begin position="132"/>
        <end position="151"/>
    </location>
</feature>
<keyword evidence="1" id="KW-1133">Transmembrane helix</keyword>
<dbReference type="GO" id="GO:0005886">
    <property type="term" value="C:plasma membrane"/>
    <property type="evidence" value="ECO:0007669"/>
    <property type="project" value="TreeGrafter"/>
</dbReference>